<dbReference type="InterPro" id="IPR009014">
    <property type="entry name" value="Transketo_C/PFOR_II"/>
</dbReference>
<protein>
    <recommendedName>
        <fullName evidence="5">Probable phosphoketolase</fullName>
        <ecNumber evidence="5">4.1.2.-</ecNumber>
    </recommendedName>
</protein>
<dbReference type="InterPro" id="IPR018970">
    <property type="entry name" value="Xul5P/Fru6P_PKetolase_N"/>
</dbReference>
<dbReference type="CDD" id="cd02011">
    <property type="entry name" value="TPP_PK"/>
    <property type="match status" value="1"/>
</dbReference>
<comment type="similarity">
    <text evidence="2 5">Belongs to the XFP family.</text>
</comment>
<dbReference type="PROSITE" id="PS60003">
    <property type="entry name" value="PHOSPHOKETOLASE_2"/>
    <property type="match status" value="1"/>
</dbReference>
<dbReference type="SUPFAM" id="SSF52518">
    <property type="entry name" value="Thiamin diphosphate-binding fold (THDP-binding)"/>
    <property type="match status" value="2"/>
</dbReference>
<dbReference type="Proteomes" id="UP000003250">
    <property type="component" value="Unassembled WGS sequence"/>
</dbReference>
<dbReference type="NCBIfam" id="NF003616">
    <property type="entry name" value="PRK05261.1-1"/>
    <property type="match status" value="1"/>
</dbReference>
<dbReference type="PANTHER" id="PTHR31273:SF0">
    <property type="entry name" value="PHOSPHOKETOLASE-RELATED"/>
    <property type="match status" value="1"/>
</dbReference>
<dbReference type="PIRSF" id="PIRSF017245">
    <property type="entry name" value="Phosphoketolase"/>
    <property type="match status" value="1"/>
</dbReference>
<reference evidence="8 9" key="1">
    <citation type="journal article" date="2012" name="J. Bacteriol.">
        <title>Draft Genome Sequence of Mesorhizobium alhagi CCNWXJ12-2T, a Novel Salt-Resistant Species Isolated from the Desert of Northwestern China.</title>
        <authorList>
            <person name="Zhou M."/>
            <person name="Chen W."/>
            <person name="Chen H."/>
            <person name="Wei G."/>
        </authorList>
    </citation>
    <scope>NUCLEOTIDE SEQUENCE [LARGE SCALE GENOMIC DNA]</scope>
    <source>
        <strain evidence="8 9">CCNWXJ12-2</strain>
    </source>
</reference>
<dbReference type="Pfam" id="PF09363">
    <property type="entry name" value="XFP_C"/>
    <property type="match status" value="1"/>
</dbReference>
<dbReference type="Gene3D" id="3.40.50.920">
    <property type="match status" value="1"/>
</dbReference>
<dbReference type="SUPFAM" id="SSF52922">
    <property type="entry name" value="TK C-terminal domain-like"/>
    <property type="match status" value="1"/>
</dbReference>
<dbReference type="InterPro" id="IPR019790">
    <property type="entry name" value="Xul5P/Fru6P_PKetolase_CS"/>
</dbReference>
<dbReference type="PROSITE" id="PS60002">
    <property type="entry name" value="PHOSPHOKETOLASE_1"/>
    <property type="match status" value="1"/>
</dbReference>
<dbReference type="EMBL" id="AHAM01000156">
    <property type="protein sequence ID" value="EHK55607.1"/>
    <property type="molecule type" value="Genomic_DNA"/>
</dbReference>
<feature type="domain" description="Xylulose 5-phosphate/Fructose 6-phosphate phosphoketolase C-terminal" evidence="6">
    <location>
        <begin position="592"/>
        <end position="791"/>
    </location>
</feature>
<evidence type="ECO:0000256" key="5">
    <source>
        <dbReference type="HAMAP-Rule" id="MF_01403"/>
    </source>
</evidence>
<dbReference type="OrthoDB" id="9768449at2"/>
<keyword evidence="4 5" id="KW-0456">Lyase</keyword>
<comment type="cofactor">
    <cofactor evidence="1 5">
        <name>thiamine diphosphate</name>
        <dbReference type="ChEBI" id="CHEBI:58937"/>
    </cofactor>
</comment>
<evidence type="ECO:0000313" key="8">
    <source>
        <dbReference type="EMBL" id="EHK55607.1"/>
    </source>
</evidence>
<gene>
    <name evidence="8" type="ORF">MAXJ12_19148</name>
</gene>
<dbReference type="EC" id="4.1.2.-" evidence="5"/>
<name>H0HUI8_9HYPH</name>
<dbReference type="Pfam" id="PF09364">
    <property type="entry name" value="XFP_N"/>
    <property type="match status" value="1"/>
</dbReference>
<dbReference type="InterPro" id="IPR023962">
    <property type="entry name" value="Phosphoketolase"/>
</dbReference>
<dbReference type="RefSeq" id="WP_008837448.1">
    <property type="nucleotide sequence ID" value="NZ_AHAM01000156.1"/>
</dbReference>
<evidence type="ECO:0000256" key="1">
    <source>
        <dbReference type="ARBA" id="ARBA00001964"/>
    </source>
</evidence>
<sequence length="794" mass="88195">MTNQSAAGTHATLSRQELASIDAYWRAANYLTVGQIYLLDNPLLREPLRLEHVKPRLLGHWGTSPGLNFIYAHLNRLIRLQDADMIYICGPGHGGPAMVANTYLEGTYSELNPDISLDAAGLKKLFRQFSFPGGIPSHAAPEVPGSINEGGELGYALSHAYGAAFDNPELIVACVVGDGEAETGPLAAAWHSNKFLSPVHDGAVLPILHLNGYKIASPTILARIPTDELRSLLIGYGHEPLFVEGDEPAEMHERMASTLDEAIQKIRTIQDAARSGKRPAGRPNWPMIVLRSPKGWTGPKEVDGLKTEGFWRSHQVPLSGLADNPDHLRLLEEWLRSYRPDELFQNDGSPVAAIRATTPTGTRRMSASPHANGGVLRKALAMPELGPHAVDVNKPGAEKAEATRVMGGFLRAVMQANEAARNFRIVGPDETASNRLQDVFEVTERAWMEKILPEDTHLSRDGRVLEILSEHTCQGWLEGYLLTGRHGLFSCYEAFIHIVDSMFNQHAKWLDASRDIPWRRPVSSLNYLLTSHVWQQDHNGFSHQDPGFVDVALNKKADIVRVYFPPDANTLLSVTDHVLRTWDRINIIVAGKAPAWQWLSLDQARVHCEAGIGIWEWASGSGEPDVVMACAGDVPTVETLAAVSILREHLPELTVRVVNVVDLMTLQPQEVHPHGLADREFDALFTANKPVIFAYHGYPWTIHRLTYRRTNHANFHVRGFNEEGTTTTPFDMTVMNGLDRFHLVQSAIDRTPAAHANGAGLKQMMQARLLEHHDYIRAHGQDMPEVRDWKWTAP</sequence>
<evidence type="ECO:0000313" key="9">
    <source>
        <dbReference type="Proteomes" id="UP000003250"/>
    </source>
</evidence>
<dbReference type="InterPro" id="IPR029061">
    <property type="entry name" value="THDP-binding"/>
</dbReference>
<dbReference type="NCBIfam" id="NF003617">
    <property type="entry name" value="PRK05261.1-2"/>
    <property type="match status" value="1"/>
</dbReference>
<keyword evidence="9" id="KW-1185">Reference proteome</keyword>
<evidence type="ECO:0000259" key="6">
    <source>
        <dbReference type="Pfam" id="PF09363"/>
    </source>
</evidence>
<evidence type="ECO:0000256" key="3">
    <source>
        <dbReference type="ARBA" id="ARBA00023052"/>
    </source>
</evidence>
<dbReference type="AlphaFoldDB" id="H0HUI8"/>
<dbReference type="Gene3D" id="3.40.50.970">
    <property type="match status" value="2"/>
</dbReference>
<dbReference type="GO" id="GO:0005975">
    <property type="term" value="P:carbohydrate metabolic process"/>
    <property type="evidence" value="ECO:0007669"/>
    <property type="project" value="InterPro"/>
</dbReference>
<dbReference type="PATRIC" id="fig|1107882.3.peg.3741"/>
<organism evidence="8 9">
    <name type="scientific">Mesorhizobium alhagi CCNWXJ12-2</name>
    <dbReference type="NCBI Taxonomy" id="1107882"/>
    <lineage>
        <taxon>Bacteria</taxon>
        <taxon>Pseudomonadati</taxon>
        <taxon>Pseudomonadota</taxon>
        <taxon>Alphaproteobacteria</taxon>
        <taxon>Hyphomicrobiales</taxon>
        <taxon>Phyllobacteriaceae</taxon>
        <taxon>Allomesorhizobium</taxon>
    </lineage>
</organism>
<accession>H0HUI8</accession>
<proteinExistence type="inferred from homology"/>
<dbReference type="HAMAP" id="MF_01403">
    <property type="entry name" value="Phosphoketolase"/>
    <property type="match status" value="1"/>
</dbReference>
<evidence type="ECO:0000259" key="7">
    <source>
        <dbReference type="Pfam" id="PF09364"/>
    </source>
</evidence>
<dbReference type="Pfam" id="PF03894">
    <property type="entry name" value="XFP"/>
    <property type="match status" value="1"/>
</dbReference>
<dbReference type="NCBIfam" id="NF003621">
    <property type="entry name" value="PRK05261.1-6"/>
    <property type="match status" value="1"/>
</dbReference>
<dbReference type="PANTHER" id="PTHR31273">
    <property type="entry name" value="PHOSPHOKETOLASE-RELATED"/>
    <property type="match status" value="1"/>
</dbReference>
<dbReference type="InterPro" id="IPR019789">
    <property type="entry name" value="Xul5P/Fru6P_PKetolase_ThDP_BS"/>
</dbReference>
<evidence type="ECO:0000256" key="2">
    <source>
        <dbReference type="ARBA" id="ARBA00005623"/>
    </source>
</evidence>
<dbReference type="NCBIfam" id="NF003619">
    <property type="entry name" value="PRK05261.1-4"/>
    <property type="match status" value="1"/>
</dbReference>
<dbReference type="InterPro" id="IPR005593">
    <property type="entry name" value="Xul5P/Fru6P_PKetolase"/>
</dbReference>
<dbReference type="GO" id="GO:0016832">
    <property type="term" value="F:aldehyde-lyase activity"/>
    <property type="evidence" value="ECO:0007669"/>
    <property type="project" value="UniProtKB-UniRule"/>
</dbReference>
<keyword evidence="3 5" id="KW-0786">Thiamine pyrophosphate</keyword>
<dbReference type="InterPro" id="IPR018969">
    <property type="entry name" value="Xul5P/Fru6P_PKetolase_C"/>
</dbReference>
<feature type="domain" description="Xylulose 5-phosphate/Fructose 6-phosphate phosphoketolase N-terminal" evidence="7">
    <location>
        <begin position="14"/>
        <end position="375"/>
    </location>
</feature>
<evidence type="ECO:0000256" key="4">
    <source>
        <dbReference type="ARBA" id="ARBA00023239"/>
    </source>
</evidence>